<keyword evidence="1" id="KW-0175">Coiled coil</keyword>
<feature type="compositionally biased region" description="Basic and acidic residues" evidence="2">
    <location>
        <begin position="1786"/>
        <end position="1802"/>
    </location>
</feature>
<feature type="compositionally biased region" description="Low complexity" evidence="2">
    <location>
        <begin position="172"/>
        <end position="206"/>
    </location>
</feature>
<feature type="compositionally biased region" description="Acidic residues" evidence="2">
    <location>
        <begin position="888"/>
        <end position="898"/>
    </location>
</feature>
<sequence>MKPDGVATAAMEPMEALDADPVNESVAMGEEPNQAAPSPQAEGVGQQGEMGQGEPQPEPAQVAPTKTGNSKAAADPKAKTKAPAAKTKPGTTTTIKTTTGPGSRPNTAQSRLTNGDSKPHANGVAKKTTTGAPEKTTPKRPVGTAVAPTTKTTAKVGEKKPAGTTRPASAPAATNGVKATTGTAAKKTPAAPTNGVKATTTAAKKPTAPRPVSAATTKPSTASAPKPDRPPVSKTTRPATAAPGSRPATAAASTAKSSTSTVKPGTPTAKTTYTTPRPASAKAGSTTPSAGRIPTSQPSKTATPIKKDVTKSATKKPAAAPLTRTSPAKTTKPETPKSASASKPDSTPKKPAASSKAADTKKMPSKPTPSKDVSAGPKTPSTKPAGKASTPKKTVGSNTPMAVKRGPKPTMAAEPATKEGETQDAAVAAAISAAALAAVVSMATSEEAVVAVVPEEKEIVPPQASQPEEAPEAFISQLSAQLDLVPLEEPADTVSPLGTTVLSPPCSPTRPMSPVREPQNASALLDMHVQPEPSSQNQSAMAPQSPVQEEVIFQADCWAQNQSAMAPQSPVQEEVKVQPESWAQNQSAMSPQSPVQEEVIFQSDSWAQNQSAMSPQSLVQEEVKVQPDEQQEDLLMPSSSAPPAFSIMSQPMDEFTSGVLVSPSQDQEEAVEKADEEINEDDDDEEEEERTVCKPTLLLDMSSSQPSAETNPAGFGGATGWHRDDVLSGMDSEDVSSMSSRLQGASEMSSTQHMGLLQGTQSSDALVDSSLKGEGSPDVETLLNDDNEEDRKVCKPTSLFDMCSSQPSEEAKPAGFSGSTGWHGDDVLSGMDSEDVSSRLQGLSEISSTQHTGLLQGTQSSDALVDSSLKGSEGEGAFTGSTNVETLSNDEEENEEEYEDRKACKPTSLFDMGSSQPSEEAKPAGFSGSTGWHGDDLLSRMDSEDVSSCLQGSSEISSTHHRGLLQGEEINGDDEEEEEEERTVLVDSGLKASEGEGAFIGSPNVETLSNDEEENEEEYEDRKVCKPTSLFDMGSSQPSEEAKPAGFSGSTGWHGDDRLSGMDSEDVSSRLQGLSEISSTQHTGLLQGTQSSDALVDSSLKGSEGEGAFTGSTNVETLSNDEERVDDMDVSSERAVDHQNVCQQEDEEDDDVEMPSEGVTESGLESCGNADEDDYTEEDRLDNLNRSTVPPSSAWGQTNPFTDPWAQPHLSSPHTASSSLSDHGADGPETPTQSSAQAWLDLSAPSLMLHSEQPSEPQTAPEEMESSSPVEASGPPAVGMSQSSTLSGTALAVHSSSETSTPEELRDYDSSSGVESRSDKQQTPVPSNVQPDLEQDLGIHLERGDEEEEAETLPADEVLGAGPPTAPASAPSSPSTSGDEASDTEGEMQINDPDVPVTMDDSTEFDSPPSARILPALEEDEEVVEAPAGGEEEDGGGGTPQSANSVASYGFDCTMSNSNAHSTAESCGKSPGIFSLENEDQLPEEAKDPSLIKELTLPAAAAQSEELLGGPVDLLPLGQPGDQHHYMLGGKMDADDLEANTLEDTLRLGPQHAGEASEGQPPYYSAICDKTDSFLAGGPKSDEAETEESHQSQQKQSEPPVGLLEEKNRDAPTMGLRGDEPTMGLQEEDHIQLPHLVVNAHYLAEQQCNRRPTDTTSRSLQSAAVANGQLCRLEQHQKHLREQERQKRQWLEEECLRQEQQMRLERQRRELLQLQLQQQQQEHRHRRQVLQWQLELEQQLKQQLRQQQKQQQQQLRSPSAVMLSPSSGLCTIYEAMETSEDESEEREQNRERETRMQQEKWTSKQTWPDSRQQGPRPIPPTDLDWSKKVDIVQQLINQTLLMSGDRGCPPLLLLPVGSGGTLSPLESSMWPNLLSPLSPPSATVTSVSSYSPDSQGSSPQGDWTVVELETQH</sequence>
<feature type="region of interest" description="Disordered" evidence="2">
    <location>
        <begin position="1"/>
        <end position="420"/>
    </location>
</feature>
<feature type="compositionally biased region" description="Polar residues" evidence="2">
    <location>
        <begin position="1803"/>
        <end position="1813"/>
    </location>
</feature>
<dbReference type="Ensembl" id="ENSOMYT00000009327.2">
    <property type="protein sequence ID" value="ENSOMYP00000008417.2"/>
    <property type="gene ID" value="ENSOMYG00000004271.2"/>
</dbReference>
<dbReference type="Proteomes" id="UP000694395">
    <property type="component" value="Chromosome 13"/>
</dbReference>
<feature type="compositionally biased region" description="Acidic residues" evidence="2">
    <location>
        <begin position="1144"/>
        <end position="1154"/>
    </location>
</feature>
<feature type="compositionally biased region" description="Low complexity" evidence="2">
    <location>
        <begin position="336"/>
        <end position="357"/>
    </location>
</feature>
<feature type="compositionally biased region" description="Acidic residues" evidence="2">
    <location>
        <begin position="1009"/>
        <end position="1019"/>
    </location>
</feature>
<feature type="compositionally biased region" description="Acidic residues" evidence="2">
    <location>
        <begin position="1170"/>
        <end position="1180"/>
    </location>
</feature>
<evidence type="ECO:0000313" key="4">
    <source>
        <dbReference type="Ensembl" id="ENSOMYP00000008417.2"/>
    </source>
</evidence>
<feature type="compositionally biased region" description="Polar residues" evidence="2">
    <location>
        <begin position="581"/>
        <end position="595"/>
    </location>
</feature>
<feature type="compositionally biased region" description="Low complexity" evidence="2">
    <location>
        <begin position="71"/>
        <end position="102"/>
    </location>
</feature>
<feature type="compositionally biased region" description="Polar residues" evidence="2">
    <location>
        <begin position="946"/>
        <end position="957"/>
    </location>
</feature>
<feature type="compositionally biased region" description="Acidic residues" evidence="2">
    <location>
        <begin position="666"/>
        <end position="689"/>
    </location>
</feature>
<feature type="compositionally biased region" description="Low complexity" evidence="2">
    <location>
        <begin position="141"/>
        <end position="155"/>
    </location>
</feature>
<keyword evidence="5" id="KW-1185">Reference proteome</keyword>
<feature type="domain" description="BTB/POZ" evidence="3">
    <location>
        <begin position="1868"/>
        <end position="1912"/>
    </location>
</feature>
<feature type="compositionally biased region" description="Acidic residues" evidence="2">
    <location>
        <begin position="1119"/>
        <end position="1130"/>
    </location>
</feature>
<feature type="compositionally biased region" description="Polar residues" evidence="2">
    <location>
        <begin position="1280"/>
        <end position="1302"/>
    </location>
</feature>
<feature type="region of interest" description="Disordered" evidence="2">
    <location>
        <begin position="1871"/>
        <end position="1912"/>
    </location>
</feature>
<organism evidence="4 5">
    <name type="scientific">Oncorhynchus mykiss</name>
    <name type="common">Rainbow trout</name>
    <name type="synonym">Salmo gairdneri</name>
    <dbReference type="NCBI Taxonomy" id="8022"/>
    <lineage>
        <taxon>Eukaryota</taxon>
        <taxon>Metazoa</taxon>
        <taxon>Chordata</taxon>
        <taxon>Craniata</taxon>
        <taxon>Vertebrata</taxon>
        <taxon>Euteleostomi</taxon>
        <taxon>Actinopterygii</taxon>
        <taxon>Neopterygii</taxon>
        <taxon>Teleostei</taxon>
        <taxon>Protacanthopterygii</taxon>
        <taxon>Salmoniformes</taxon>
        <taxon>Salmonidae</taxon>
        <taxon>Salmoninae</taxon>
        <taxon>Oncorhynchus</taxon>
    </lineage>
</organism>
<dbReference type="Pfam" id="PF15363">
    <property type="entry name" value="BTBD8_C"/>
    <property type="match status" value="1"/>
</dbReference>
<feature type="region of interest" description="Disordered" evidence="2">
    <location>
        <begin position="1777"/>
        <end position="1825"/>
    </location>
</feature>
<feature type="region of interest" description="Disordered" evidence="2">
    <location>
        <begin position="564"/>
        <end position="1489"/>
    </location>
</feature>
<feature type="compositionally biased region" description="Basic and acidic residues" evidence="2">
    <location>
        <begin position="1580"/>
        <end position="1590"/>
    </location>
</feature>
<dbReference type="GeneTree" id="ENSGT01110000267415"/>
<feature type="compositionally biased region" description="Basic and acidic residues" evidence="2">
    <location>
        <begin position="933"/>
        <end position="943"/>
    </location>
</feature>
<feature type="compositionally biased region" description="Polar residues" evidence="2">
    <location>
        <begin position="838"/>
        <end position="862"/>
    </location>
</feature>
<feature type="compositionally biased region" description="Low complexity" evidence="2">
    <location>
        <begin position="1360"/>
        <end position="1378"/>
    </location>
</feature>
<accession>A0A8C7NJC3</accession>
<feature type="compositionally biased region" description="Polar residues" evidence="2">
    <location>
        <begin position="1454"/>
        <end position="1465"/>
    </location>
</feature>
<feature type="compositionally biased region" description="Acidic residues" evidence="2">
    <location>
        <begin position="1417"/>
        <end position="1435"/>
    </location>
</feature>
<feature type="coiled-coil region" evidence="1">
    <location>
        <begin position="1666"/>
        <end position="1757"/>
    </location>
</feature>
<feature type="compositionally biased region" description="Polar residues" evidence="2">
    <location>
        <begin position="1310"/>
        <end position="1330"/>
    </location>
</feature>
<feature type="region of interest" description="Disordered" evidence="2">
    <location>
        <begin position="490"/>
        <end position="520"/>
    </location>
</feature>
<name>A0A8C7NJC3_ONCMY</name>
<dbReference type="PANTHER" id="PTHR22427:SF8">
    <property type="entry name" value="PROLINE-RICH PROTEIN 36"/>
    <property type="match status" value="1"/>
</dbReference>
<feature type="compositionally biased region" description="Acidic residues" evidence="2">
    <location>
        <begin position="970"/>
        <end position="981"/>
    </location>
</feature>
<dbReference type="InterPro" id="IPR027907">
    <property type="entry name" value="BTBD8_C"/>
</dbReference>
<feature type="compositionally biased region" description="Polar residues" evidence="2">
    <location>
        <begin position="104"/>
        <end position="116"/>
    </location>
</feature>
<dbReference type="PANTHER" id="PTHR22427">
    <property type="entry name" value="GH15728P"/>
    <property type="match status" value="1"/>
</dbReference>
<feature type="compositionally biased region" description="Low complexity" evidence="2">
    <location>
        <begin position="213"/>
        <end position="225"/>
    </location>
</feature>
<feature type="compositionally biased region" description="Polar residues" evidence="2">
    <location>
        <begin position="1184"/>
        <end position="1201"/>
    </location>
</feature>
<feature type="compositionally biased region" description="Polar residues" evidence="2">
    <location>
        <begin position="701"/>
        <end position="710"/>
    </location>
</feature>
<feature type="compositionally biased region" description="Low complexity" evidence="2">
    <location>
        <begin position="52"/>
        <end position="64"/>
    </location>
</feature>
<evidence type="ECO:0000313" key="5">
    <source>
        <dbReference type="Proteomes" id="UP000694395"/>
    </source>
</evidence>
<feature type="compositionally biased region" description="Polar residues" evidence="2">
    <location>
        <begin position="602"/>
        <end position="619"/>
    </location>
</feature>
<protein>
    <recommendedName>
        <fullName evidence="3">BTB/POZ domain-containing protein</fullName>
    </recommendedName>
</protein>
<feature type="region of interest" description="Disordered" evidence="2">
    <location>
        <begin position="1535"/>
        <end position="1622"/>
    </location>
</feature>
<proteinExistence type="predicted"/>
<reference evidence="4" key="2">
    <citation type="submission" date="2025-08" db="UniProtKB">
        <authorList>
            <consortium name="Ensembl"/>
        </authorList>
    </citation>
    <scope>IDENTIFICATION</scope>
</reference>
<feature type="compositionally biased region" description="Low complexity" evidence="2">
    <location>
        <begin position="235"/>
        <end position="278"/>
    </location>
</feature>
<reference evidence="4" key="1">
    <citation type="submission" date="2020-07" db="EMBL/GenBank/DDBJ databases">
        <title>A long reads based de novo assembly of the rainbow trout Arlee double haploid line genome.</title>
        <authorList>
            <person name="Gao G."/>
            <person name="Palti Y."/>
        </authorList>
    </citation>
    <scope>NUCLEOTIDE SEQUENCE [LARGE SCALE GENOMIC DNA]</scope>
</reference>
<evidence type="ECO:0000256" key="1">
    <source>
        <dbReference type="SAM" id="Coils"/>
    </source>
</evidence>
<reference evidence="4" key="3">
    <citation type="submission" date="2025-09" db="UniProtKB">
        <authorList>
            <consortium name="Ensembl"/>
        </authorList>
    </citation>
    <scope>IDENTIFICATION</scope>
</reference>
<feature type="compositionally biased region" description="Polar residues" evidence="2">
    <location>
        <begin position="1069"/>
        <end position="1093"/>
    </location>
</feature>
<evidence type="ECO:0000256" key="2">
    <source>
        <dbReference type="SAM" id="MobiDB-lite"/>
    </source>
</evidence>
<feature type="compositionally biased region" description="Low complexity" evidence="2">
    <location>
        <begin position="1871"/>
        <end position="1902"/>
    </location>
</feature>
<feature type="compositionally biased region" description="Low complexity" evidence="2">
    <location>
        <begin position="1208"/>
        <end position="1221"/>
    </location>
</feature>
<feature type="compositionally biased region" description="Polar residues" evidence="2">
    <location>
        <begin position="735"/>
        <end position="764"/>
    </location>
</feature>
<feature type="compositionally biased region" description="Low complexity" evidence="2">
    <location>
        <begin position="311"/>
        <end position="325"/>
    </location>
</feature>
<feature type="compositionally biased region" description="Polar residues" evidence="2">
    <location>
        <begin position="391"/>
        <end position="400"/>
    </location>
</feature>
<evidence type="ECO:0000259" key="3">
    <source>
        <dbReference type="Pfam" id="PF15363"/>
    </source>
</evidence>
<feature type="compositionally biased region" description="Polar residues" evidence="2">
    <location>
        <begin position="283"/>
        <end position="302"/>
    </location>
</feature>